<feature type="region of interest" description="Disordered" evidence="1">
    <location>
        <begin position="1231"/>
        <end position="1250"/>
    </location>
</feature>
<feature type="compositionally biased region" description="Basic and acidic residues" evidence="1">
    <location>
        <begin position="222"/>
        <end position="232"/>
    </location>
</feature>
<feature type="region of interest" description="Disordered" evidence="1">
    <location>
        <begin position="581"/>
        <end position="602"/>
    </location>
</feature>
<feature type="compositionally biased region" description="Acidic residues" evidence="1">
    <location>
        <begin position="983"/>
        <end position="995"/>
    </location>
</feature>
<feature type="compositionally biased region" description="Basic and acidic residues" evidence="1">
    <location>
        <begin position="486"/>
        <end position="504"/>
    </location>
</feature>
<feature type="compositionally biased region" description="Basic residues" evidence="1">
    <location>
        <begin position="927"/>
        <end position="937"/>
    </location>
</feature>
<feature type="compositionally biased region" description="Polar residues" evidence="1">
    <location>
        <begin position="640"/>
        <end position="655"/>
    </location>
</feature>
<feature type="compositionally biased region" description="Basic residues" evidence="1">
    <location>
        <begin position="1001"/>
        <end position="1014"/>
    </location>
</feature>
<feature type="region of interest" description="Disordered" evidence="1">
    <location>
        <begin position="1"/>
        <end position="124"/>
    </location>
</feature>
<feature type="compositionally biased region" description="Low complexity" evidence="1">
    <location>
        <begin position="670"/>
        <end position="680"/>
    </location>
</feature>
<feature type="compositionally biased region" description="Basic and acidic residues" evidence="1">
    <location>
        <begin position="1175"/>
        <end position="1188"/>
    </location>
</feature>
<reference evidence="2 3" key="1">
    <citation type="journal article" date="2019" name="Sci. Rep.">
        <title>Colletotrichum shisoi sp. nov., an anthracnose pathogen of Perilla frutescens in Japan: molecular phylogenetic, morphological and genomic evidence.</title>
        <authorList>
            <person name="Gan P."/>
            <person name="Tsushima A."/>
            <person name="Hiroyama R."/>
            <person name="Narusaka M."/>
            <person name="Takano Y."/>
            <person name="Narusaka Y."/>
            <person name="Kawaradani M."/>
            <person name="Damm U."/>
            <person name="Shirasu K."/>
        </authorList>
    </citation>
    <scope>NUCLEOTIDE SEQUENCE [LARGE SCALE GENOMIC DNA]</scope>
    <source>
        <strain evidence="2 3">PG-2018a</strain>
    </source>
</reference>
<evidence type="ECO:0000313" key="2">
    <source>
        <dbReference type="EMBL" id="TQN67615.1"/>
    </source>
</evidence>
<feature type="compositionally biased region" description="Low complexity" evidence="1">
    <location>
        <begin position="23"/>
        <end position="42"/>
    </location>
</feature>
<feature type="region of interest" description="Disordered" evidence="1">
    <location>
        <begin position="137"/>
        <end position="512"/>
    </location>
</feature>
<organism evidence="2 3">
    <name type="scientific">Colletotrichum shisoi</name>
    <dbReference type="NCBI Taxonomy" id="2078593"/>
    <lineage>
        <taxon>Eukaryota</taxon>
        <taxon>Fungi</taxon>
        <taxon>Dikarya</taxon>
        <taxon>Ascomycota</taxon>
        <taxon>Pezizomycotina</taxon>
        <taxon>Sordariomycetes</taxon>
        <taxon>Hypocreomycetidae</taxon>
        <taxon>Glomerellales</taxon>
        <taxon>Glomerellaceae</taxon>
        <taxon>Colletotrichum</taxon>
        <taxon>Colletotrichum destructivum species complex</taxon>
    </lineage>
</organism>
<feature type="compositionally biased region" description="Low complexity" evidence="1">
    <location>
        <begin position="938"/>
        <end position="951"/>
    </location>
</feature>
<feature type="compositionally biased region" description="Low complexity" evidence="1">
    <location>
        <begin position="407"/>
        <end position="435"/>
    </location>
</feature>
<name>A0A5Q4BKY4_9PEZI</name>
<feature type="region of interest" description="Disordered" evidence="1">
    <location>
        <begin position="524"/>
        <end position="544"/>
    </location>
</feature>
<feature type="compositionally biased region" description="Low complexity" evidence="1">
    <location>
        <begin position="1158"/>
        <end position="1174"/>
    </location>
</feature>
<feature type="compositionally biased region" description="Low complexity" evidence="1">
    <location>
        <begin position="196"/>
        <end position="216"/>
    </location>
</feature>
<feature type="region of interest" description="Disordered" evidence="1">
    <location>
        <begin position="1130"/>
        <end position="1193"/>
    </location>
</feature>
<accession>A0A5Q4BKY4</accession>
<feature type="compositionally biased region" description="Basic residues" evidence="1">
    <location>
        <begin position="1"/>
        <end position="15"/>
    </location>
</feature>
<feature type="compositionally biased region" description="Basic residues" evidence="1">
    <location>
        <begin position="1074"/>
        <end position="1085"/>
    </location>
</feature>
<proteinExistence type="predicted"/>
<feature type="compositionally biased region" description="Basic and acidic residues" evidence="1">
    <location>
        <begin position="354"/>
        <end position="367"/>
    </location>
</feature>
<feature type="compositionally biased region" description="Low complexity" evidence="1">
    <location>
        <begin position="473"/>
        <end position="482"/>
    </location>
</feature>
<feature type="compositionally biased region" description="Polar residues" evidence="1">
    <location>
        <begin position="54"/>
        <end position="63"/>
    </location>
</feature>
<dbReference type="OrthoDB" id="4115400at2759"/>
<evidence type="ECO:0000256" key="1">
    <source>
        <dbReference type="SAM" id="MobiDB-lite"/>
    </source>
</evidence>
<dbReference type="EMBL" id="PUHP01000876">
    <property type="protein sequence ID" value="TQN67615.1"/>
    <property type="molecule type" value="Genomic_DNA"/>
</dbReference>
<feature type="compositionally biased region" description="Low complexity" evidence="1">
    <location>
        <begin position="896"/>
        <end position="907"/>
    </location>
</feature>
<comment type="caution">
    <text evidence="2">The sequence shown here is derived from an EMBL/GenBank/DDBJ whole genome shotgun (WGS) entry which is preliminary data.</text>
</comment>
<feature type="compositionally biased region" description="Polar residues" evidence="1">
    <location>
        <begin position="1139"/>
        <end position="1153"/>
    </location>
</feature>
<protein>
    <submittedName>
        <fullName evidence="2">Uncharacterized protein</fullName>
    </submittedName>
</protein>
<evidence type="ECO:0000313" key="3">
    <source>
        <dbReference type="Proteomes" id="UP000326340"/>
    </source>
</evidence>
<dbReference type="Proteomes" id="UP000326340">
    <property type="component" value="Unassembled WGS sequence"/>
</dbReference>
<sequence length="1250" mass="134825">MDQRSRGGRPHRRKTLPTSGVQSDTSASASASAGAESTSTSTIMTRSPPVAASRTPQTAPQQRRTAKPIPMSTPFSLRSSPSIGGLSGPGGKTALRKKSRTGFDGAADEEDETYRKGPHTLRKRAKIDYSAADFEDELPEIAIPAPRTATRKRRADSEVADDEYSTPTAQKRRATSRDFSVASATAAAARRRTPARRSVVEQQQQQHQQQQQQQQQSFYSRPSDEDVVKDTIEVVGDSSDLVSSDDASDHEEDVKDQPGRISHNKTHPQQPSSPTQHRKAQDAHQPVSPTDQRVIKQDDGRSSQARDVVVASDTNSGPIIVHPRPIRITQATIISSAGTRPDPEPVPAPAQRPHFSEDFSFKPKREVSSPVRPTDSIPQRTALPEAAEESSSSTGPAVLLGSQENSAPAVAENHVAAAAAAAPAPATSDHLAAAHPAEETPLQPVRQQDAHHEALTNGHVEAVEYNLPPHSQPPQSAQPPAATHGAESRGVDATESFTSEHGESSRLTNEMDVDAAEEFDAEMQDGAPIVQQPKAASLQPTSVPKAAKKRYAWSHLTPYIDGEYVTHSIYPVTVEASAPTSNADAAETAGDADSAEQADPNADYKQVEVDAEDDGNADAEGEVDDVDADAENDEDLANDSQGQQLSQGSAYNSAAPTPALTPRQGSPVLPATITGTTTPAPLMPKQLFRKQYKFKKIRDPSEFAAFLKDTKDLSDDELWYILERANECLVAYQEEYKKCTRIVDDQENAQRRAVQDAAFEKKTADLNAFAKVDSYIEKDFEVQGSRATIKEKDAGILEQRWQDRVMANAYGFEYDPHPNKIGNQDPGAQREGGGEGGRQLRSQPQASAKAAEGDGVIVSGKRTRNPPKLFDGVLQDDHRAATPGSNKPVPKKRGRAAAADRAAASQEQEPEPEPEPEPQSASPAKPGPRKRGPRGRKAVVVVSEPGSPVPEQEASATPPEPEQTQPPKRKRGRQPKSAAVVVEEPEPEFEPEPESEEQKKPTPKRGRAAKRRSNGHVATATETTDESRPTSSSSNATISDDGSTYGLRQNKRQRNWKEEADAVEEEPEPAPPPKKARIIRIHRKQSAPELAPKKTTSERILNELHDFSASSTTPGSPRLTVSFKLIGKDQWTLKPAASPRQTSTDVSEYNLSTPRPAPVSAPVSAKSSAPPSQAGEEKDYSTMTKSEKMSASMKKRWLNGSMQGAVNKRKATLAAKKQAAALAEAQAAQAAQQKAMSFQQIGPFPAGPAQ</sequence>
<feature type="region of interest" description="Disordered" evidence="1">
    <location>
        <begin position="633"/>
        <end position="682"/>
    </location>
</feature>
<feature type="region of interest" description="Disordered" evidence="1">
    <location>
        <begin position="812"/>
        <end position="1099"/>
    </location>
</feature>
<keyword evidence="3" id="KW-1185">Reference proteome</keyword>
<feature type="compositionally biased region" description="Polar residues" evidence="1">
    <location>
        <begin position="329"/>
        <end position="338"/>
    </location>
</feature>
<dbReference type="AlphaFoldDB" id="A0A5Q4BKY4"/>
<feature type="compositionally biased region" description="Polar residues" evidence="1">
    <location>
        <begin position="1029"/>
        <end position="1042"/>
    </location>
</feature>
<gene>
    <name evidence="2" type="ORF">CSHISOI_07836</name>
</gene>